<dbReference type="Proteomes" id="UP001320513">
    <property type="component" value="Unassembled WGS sequence"/>
</dbReference>
<comment type="caution">
    <text evidence="1">The sequence shown here is derived from an EMBL/GenBank/DDBJ whole genome shotgun (WGS) entry which is preliminary data.</text>
</comment>
<reference evidence="1 2" key="1">
    <citation type="submission" date="2015-12" db="EMBL/GenBank/DDBJ databases">
        <title>Phylogenomics in the description of a new species in the Pseudomonas syringae group.</title>
        <authorList>
            <person name="Busquets A."/>
            <person name="Gomila M."/>
            <person name="Beiki F."/>
            <person name="Rahimian H."/>
            <person name="Mulet M."/>
            <person name="Sanchez D."/>
            <person name="Garcia-Valdes E."/>
            <person name="Lalucat J."/>
        </authorList>
    </citation>
    <scope>NUCLEOTIDE SEQUENCE [LARGE SCALE GENOMIC DNA]</scope>
    <source>
        <strain evidence="1 2">S25</strain>
    </source>
</reference>
<sequence>MSEMTSSVVVAGSNLISFMTGLTREEKKDVSDLLRYADYFASQTFDRSELWTSWMEYYRNRLEKFSTVKARIVKEPMVITDAEELEQITASVVGTTGSSSLARLMQHSLRKVRIDKDARLFFQHGRGSGRLRTFQVVGCEKTPAGQILIVLCALHANAYTEVDILGLSERIQRDIVLRISGGVYELNREQYAMQRESITSKLRYVSRLTIQDI</sequence>
<evidence type="ECO:0000313" key="1">
    <source>
        <dbReference type="EMBL" id="MCI8209212.1"/>
    </source>
</evidence>
<name>A0ABS9ZG94_9PSED</name>
<dbReference type="RefSeq" id="WP_243245159.1">
    <property type="nucleotide sequence ID" value="NZ_LOHG01000003.1"/>
</dbReference>
<protein>
    <submittedName>
        <fullName evidence="1">Uncharacterized protein</fullName>
    </submittedName>
</protein>
<gene>
    <name evidence="1" type="ORF">AUC61_06655</name>
</gene>
<dbReference type="EMBL" id="LOHG01000003">
    <property type="protein sequence ID" value="MCI8209212.1"/>
    <property type="molecule type" value="Genomic_DNA"/>
</dbReference>
<keyword evidence="2" id="KW-1185">Reference proteome</keyword>
<organism evidence="1 2">
    <name type="scientific">Pseudomonas maioricensis</name>
    <dbReference type="NCBI Taxonomy" id="1766623"/>
    <lineage>
        <taxon>Bacteria</taxon>
        <taxon>Pseudomonadati</taxon>
        <taxon>Pseudomonadota</taxon>
        <taxon>Gammaproteobacteria</taxon>
        <taxon>Pseudomonadales</taxon>
        <taxon>Pseudomonadaceae</taxon>
        <taxon>Pseudomonas</taxon>
    </lineage>
</organism>
<evidence type="ECO:0000313" key="2">
    <source>
        <dbReference type="Proteomes" id="UP001320513"/>
    </source>
</evidence>
<proteinExistence type="predicted"/>
<accession>A0ABS9ZG94</accession>